<dbReference type="Gramene" id="mRNA:HanXRQr2_Chr11g0472951">
    <property type="protein sequence ID" value="mRNA:HanXRQr2_Chr11g0472951"/>
    <property type="gene ID" value="HanXRQr2_Chr11g0472951"/>
</dbReference>
<dbReference type="EMBL" id="CM007906">
    <property type="protein sequence ID" value="OTF85014.1"/>
    <property type="molecule type" value="Genomic_DNA"/>
</dbReference>
<proteinExistence type="predicted"/>
<accession>A0A251RML0</accession>
<dbReference type="AlphaFoldDB" id="A0A251RML0"/>
<organism evidence="3 4">
    <name type="scientific">Helianthus annuus</name>
    <name type="common">Common sunflower</name>
    <dbReference type="NCBI Taxonomy" id="4232"/>
    <lineage>
        <taxon>Eukaryota</taxon>
        <taxon>Viridiplantae</taxon>
        <taxon>Streptophyta</taxon>
        <taxon>Embryophyta</taxon>
        <taxon>Tracheophyta</taxon>
        <taxon>Spermatophyta</taxon>
        <taxon>Magnoliopsida</taxon>
        <taxon>eudicotyledons</taxon>
        <taxon>Gunneridae</taxon>
        <taxon>Pentapetalae</taxon>
        <taxon>asterids</taxon>
        <taxon>campanulids</taxon>
        <taxon>Asterales</taxon>
        <taxon>Asteraceae</taxon>
        <taxon>Asteroideae</taxon>
        <taxon>Heliantheae alliance</taxon>
        <taxon>Heliantheae</taxon>
        <taxon>Helianthus</taxon>
    </lineage>
</organism>
<reference evidence="2" key="3">
    <citation type="submission" date="2020-06" db="EMBL/GenBank/DDBJ databases">
        <title>Helianthus annuus Genome sequencing and assembly Release 2.</title>
        <authorList>
            <person name="Gouzy J."/>
            <person name="Langlade N."/>
            <person name="Munos S."/>
        </authorList>
    </citation>
    <scope>NUCLEOTIDE SEQUENCE</scope>
    <source>
        <tissue evidence="2">Leaves</tissue>
    </source>
</reference>
<feature type="compositionally biased region" description="Polar residues" evidence="1">
    <location>
        <begin position="18"/>
        <end position="27"/>
    </location>
</feature>
<protein>
    <submittedName>
        <fullName evidence="3">Uncharacterized protein</fullName>
    </submittedName>
</protein>
<feature type="region of interest" description="Disordered" evidence="1">
    <location>
        <begin position="1"/>
        <end position="34"/>
    </location>
</feature>
<evidence type="ECO:0000313" key="2">
    <source>
        <dbReference type="EMBL" id="KAF5780535.1"/>
    </source>
</evidence>
<sequence length="63" mass="7135">MTFNHPSHQPPPIDDLQPHQSPLSSSVRRPLATGLLHRNGRKWVRLTGSKRGKKVIIHTHSEV</sequence>
<dbReference type="InParanoid" id="A0A251RML0"/>
<name>A0A251RML0_HELAN</name>
<evidence type="ECO:0000313" key="4">
    <source>
        <dbReference type="Proteomes" id="UP000215914"/>
    </source>
</evidence>
<reference evidence="3" key="2">
    <citation type="submission" date="2017-02" db="EMBL/GenBank/DDBJ databases">
        <title>Sunflower complete genome.</title>
        <authorList>
            <person name="Langlade N."/>
            <person name="Munos S."/>
        </authorList>
    </citation>
    <scope>NUCLEOTIDE SEQUENCE [LARGE SCALE GENOMIC DNA]</scope>
    <source>
        <tissue evidence="3">Leaves</tissue>
    </source>
</reference>
<reference evidence="2 4" key="1">
    <citation type="journal article" date="2017" name="Nature">
        <title>The sunflower genome provides insights into oil metabolism, flowering and Asterid evolution.</title>
        <authorList>
            <person name="Badouin H."/>
            <person name="Gouzy J."/>
            <person name="Grassa C.J."/>
            <person name="Murat F."/>
            <person name="Staton S.E."/>
            <person name="Cottret L."/>
            <person name="Lelandais-Briere C."/>
            <person name="Owens G.L."/>
            <person name="Carrere S."/>
            <person name="Mayjonade B."/>
            <person name="Legrand L."/>
            <person name="Gill N."/>
            <person name="Kane N.C."/>
            <person name="Bowers J.E."/>
            <person name="Hubner S."/>
            <person name="Bellec A."/>
            <person name="Berard A."/>
            <person name="Berges H."/>
            <person name="Blanchet N."/>
            <person name="Boniface M.C."/>
            <person name="Brunel D."/>
            <person name="Catrice O."/>
            <person name="Chaidir N."/>
            <person name="Claudel C."/>
            <person name="Donnadieu C."/>
            <person name="Faraut T."/>
            <person name="Fievet G."/>
            <person name="Helmstetter N."/>
            <person name="King M."/>
            <person name="Knapp S.J."/>
            <person name="Lai Z."/>
            <person name="Le Paslier M.C."/>
            <person name="Lippi Y."/>
            <person name="Lorenzon L."/>
            <person name="Mandel J.R."/>
            <person name="Marage G."/>
            <person name="Marchand G."/>
            <person name="Marquand E."/>
            <person name="Bret-Mestries E."/>
            <person name="Morien E."/>
            <person name="Nambeesan S."/>
            <person name="Nguyen T."/>
            <person name="Pegot-Espagnet P."/>
            <person name="Pouilly N."/>
            <person name="Raftis F."/>
            <person name="Sallet E."/>
            <person name="Schiex T."/>
            <person name="Thomas J."/>
            <person name="Vandecasteele C."/>
            <person name="Vares D."/>
            <person name="Vear F."/>
            <person name="Vautrin S."/>
            <person name="Crespi M."/>
            <person name="Mangin B."/>
            <person name="Burke J.M."/>
            <person name="Salse J."/>
            <person name="Munos S."/>
            <person name="Vincourt P."/>
            <person name="Rieseberg L.H."/>
            <person name="Langlade N.B."/>
        </authorList>
    </citation>
    <scope>NUCLEOTIDE SEQUENCE [LARGE SCALE GENOMIC DNA]</scope>
    <source>
        <strain evidence="4">cv. SF193</strain>
        <tissue evidence="2">Leaves</tissue>
    </source>
</reference>
<gene>
    <name evidence="3" type="ORF">HannXRQ_Chr17g0535381</name>
    <name evidence="2" type="ORF">HanXRQr2_Chr11g0472951</name>
</gene>
<dbReference type="Proteomes" id="UP000215914">
    <property type="component" value="Chromosome 17"/>
</dbReference>
<keyword evidence="4" id="KW-1185">Reference proteome</keyword>
<dbReference type="EMBL" id="MNCJ02000326">
    <property type="protein sequence ID" value="KAF5780535.1"/>
    <property type="molecule type" value="Genomic_DNA"/>
</dbReference>
<evidence type="ECO:0000313" key="3">
    <source>
        <dbReference type="EMBL" id="OTF85014.1"/>
    </source>
</evidence>
<evidence type="ECO:0000256" key="1">
    <source>
        <dbReference type="SAM" id="MobiDB-lite"/>
    </source>
</evidence>